<dbReference type="KEGG" id="ebm:SG0102_22860"/>
<keyword evidence="2" id="KW-1185">Reference proteome</keyword>
<proteinExistence type="predicted"/>
<name>A0A3G9JA56_9FIRM</name>
<reference evidence="1 2" key="1">
    <citation type="submission" date="2018-11" db="EMBL/GenBank/DDBJ databases">
        <title>Novel Erysipelotrichaceae bacterium isolated from small intestine of a swine.</title>
        <authorList>
            <person name="Kim J.S."/>
            <person name="Choe H."/>
            <person name="Lee Y.R."/>
            <person name="Kim K.M."/>
            <person name="Park D.S."/>
        </authorList>
    </citation>
    <scope>NUCLEOTIDE SEQUENCE [LARGE SCALE GENOMIC DNA]</scope>
    <source>
        <strain evidence="1 2">SG0102</strain>
    </source>
</reference>
<sequence>MRPKKIGQNFFVTVRRNQYDWQGEIVWLNKRKEETFRSSLEFIKLLDSALKNEEKLEENS</sequence>
<dbReference type="EMBL" id="AP019309">
    <property type="protein sequence ID" value="BBH27352.1"/>
    <property type="molecule type" value="Genomic_DNA"/>
</dbReference>
<accession>A0A3G9JA56</accession>
<dbReference type="InParanoid" id="A0A3G9JA56"/>
<evidence type="ECO:0000313" key="2">
    <source>
        <dbReference type="Proteomes" id="UP000268059"/>
    </source>
</evidence>
<gene>
    <name evidence="1" type="ORF">SG0102_22860</name>
</gene>
<dbReference type="AlphaFoldDB" id="A0A3G9JA56"/>
<evidence type="ECO:0000313" key="1">
    <source>
        <dbReference type="EMBL" id="BBH27352.1"/>
    </source>
</evidence>
<protein>
    <submittedName>
        <fullName evidence="1">Uncharacterized protein</fullName>
    </submittedName>
</protein>
<dbReference type="Proteomes" id="UP000268059">
    <property type="component" value="Chromosome"/>
</dbReference>
<organism evidence="1 2">
    <name type="scientific">Intestinibaculum porci</name>
    <dbReference type="NCBI Taxonomy" id="2487118"/>
    <lineage>
        <taxon>Bacteria</taxon>
        <taxon>Bacillati</taxon>
        <taxon>Bacillota</taxon>
        <taxon>Erysipelotrichia</taxon>
        <taxon>Erysipelotrichales</taxon>
        <taxon>Erysipelotrichaceae</taxon>
        <taxon>Intestinibaculum</taxon>
    </lineage>
</organism>